<evidence type="ECO:0000259" key="1">
    <source>
        <dbReference type="Pfam" id="PF00144"/>
    </source>
</evidence>
<dbReference type="PANTHER" id="PTHR43283">
    <property type="entry name" value="BETA-LACTAMASE-RELATED"/>
    <property type="match status" value="1"/>
</dbReference>
<dbReference type="RefSeq" id="WP_099517281.1">
    <property type="nucleotide sequence ID" value="NZ_CP016808.1"/>
</dbReference>
<evidence type="ECO:0000313" key="2">
    <source>
        <dbReference type="EMBL" id="ANY65908.1"/>
    </source>
</evidence>
<gene>
    <name evidence="2" type="ORF">BBD42_05055</name>
</gene>
<dbReference type="InterPro" id="IPR001466">
    <property type="entry name" value="Beta-lactam-related"/>
</dbReference>
<accession>A0A1B2DDV9</accession>
<feature type="domain" description="Beta-lactamase-related" evidence="1">
    <location>
        <begin position="7"/>
        <end position="326"/>
    </location>
</feature>
<protein>
    <submittedName>
        <fullName evidence="2">Penicillin-binding protein</fullName>
    </submittedName>
</protein>
<name>A0A1B2DDV9_9BACL</name>
<sequence>MPLNINVVERMGHYRVQGLSAVFIKQGQLSEAECFGVLEQGASHLVNSDTVFNACSISKFLTAMLVMKLVEDGLLALDEDVNDRLTSWKVPGHSWTASSKVTLRKLLSHQAGIVDPEGGFGELHSKALFPPMAALLEGETSYCKVPIKVEYEPGSDFQYSDAGYCIIQQLIEDVSGKPFEIVMSEIIFEPLHMNNSTFRPTSLEAMSGGVCCGHDKHGKAVEGKYPVYPYPAAAGLWTTPSDLAILVVELMNGLKDQSEIGLSASYAKELVTPQGVTEWTGLGLFLDHSKQELEISSLGWGVGFQCMLVAFPYTGTGTVIMTNTDLGIHQLKGMIGEMISPS</sequence>
<dbReference type="SUPFAM" id="SSF56601">
    <property type="entry name" value="beta-lactamase/transpeptidase-like"/>
    <property type="match status" value="1"/>
</dbReference>
<dbReference type="InterPro" id="IPR012338">
    <property type="entry name" value="Beta-lactam/transpept-like"/>
</dbReference>
<reference evidence="2" key="1">
    <citation type="submission" date="2016-08" db="EMBL/GenBank/DDBJ databases">
        <title>Complete Genome Seqeunce of Paenibacillus sp. BIHB 4019 from tea rhizoplane.</title>
        <authorList>
            <person name="Thakur R."/>
            <person name="Swarnkar M.K."/>
            <person name="Gulati A."/>
        </authorList>
    </citation>
    <scope>NUCLEOTIDE SEQUENCE [LARGE SCALE GENOMIC DNA]</scope>
    <source>
        <strain evidence="2">BIHB4019</strain>
    </source>
</reference>
<dbReference type="EMBL" id="CP016808">
    <property type="protein sequence ID" value="ANY65908.1"/>
    <property type="molecule type" value="Genomic_DNA"/>
</dbReference>
<proteinExistence type="predicted"/>
<organism evidence="2">
    <name type="scientific">Paenibacillus sp. BIHB 4019</name>
    <dbReference type="NCBI Taxonomy" id="1870819"/>
    <lineage>
        <taxon>Bacteria</taxon>
        <taxon>Bacillati</taxon>
        <taxon>Bacillota</taxon>
        <taxon>Bacilli</taxon>
        <taxon>Bacillales</taxon>
        <taxon>Paenibacillaceae</taxon>
        <taxon>Paenibacillus</taxon>
    </lineage>
</organism>
<dbReference type="Gene3D" id="3.40.710.10">
    <property type="entry name" value="DD-peptidase/beta-lactamase superfamily"/>
    <property type="match status" value="1"/>
</dbReference>
<dbReference type="InterPro" id="IPR050789">
    <property type="entry name" value="Diverse_Enzym_Activities"/>
</dbReference>
<dbReference type="AlphaFoldDB" id="A0A1B2DDV9"/>
<dbReference type="Pfam" id="PF00144">
    <property type="entry name" value="Beta-lactamase"/>
    <property type="match status" value="1"/>
</dbReference>